<dbReference type="SUPFAM" id="SSF50729">
    <property type="entry name" value="PH domain-like"/>
    <property type="match status" value="1"/>
</dbReference>
<proteinExistence type="predicted"/>
<keyword evidence="4" id="KW-1185">Reference proteome</keyword>
<feature type="compositionally biased region" description="Pro residues" evidence="1">
    <location>
        <begin position="213"/>
        <end position="224"/>
    </location>
</feature>
<dbReference type="Proteomes" id="UP000822476">
    <property type="component" value="Unassembled WGS sequence"/>
</dbReference>
<dbReference type="Gene3D" id="2.30.29.30">
    <property type="entry name" value="Pleckstrin-homology domain (PH domain)/Phosphotyrosine-binding domain (PTB)"/>
    <property type="match status" value="1"/>
</dbReference>
<feature type="domain" description="GRAM" evidence="2">
    <location>
        <begin position="36"/>
        <end position="123"/>
    </location>
</feature>
<dbReference type="GO" id="GO:0003713">
    <property type="term" value="F:transcription coactivator activity"/>
    <property type="evidence" value="ECO:0007669"/>
    <property type="project" value="InterPro"/>
</dbReference>
<comment type="caution">
    <text evidence="3">The sequence shown here is derived from an EMBL/GenBank/DDBJ whole genome shotgun (WGS) entry which is preliminary data.</text>
</comment>
<organism evidence="3 4">
    <name type="scientific">Paragonimus skrjabini miyazakii</name>
    <dbReference type="NCBI Taxonomy" id="59628"/>
    <lineage>
        <taxon>Eukaryota</taxon>
        <taxon>Metazoa</taxon>
        <taxon>Spiralia</taxon>
        <taxon>Lophotrochozoa</taxon>
        <taxon>Platyhelminthes</taxon>
        <taxon>Trematoda</taxon>
        <taxon>Digenea</taxon>
        <taxon>Plagiorchiida</taxon>
        <taxon>Troglotremata</taxon>
        <taxon>Troglotrematidae</taxon>
        <taxon>Paragonimus</taxon>
    </lineage>
</organism>
<dbReference type="Pfam" id="PF02893">
    <property type="entry name" value="GRAM"/>
    <property type="match status" value="1"/>
</dbReference>
<dbReference type="InterPro" id="IPR011993">
    <property type="entry name" value="PH-like_dom_sf"/>
</dbReference>
<protein>
    <recommendedName>
        <fullName evidence="2">GRAM domain-containing protein</fullName>
    </recommendedName>
</protein>
<evidence type="ECO:0000259" key="2">
    <source>
        <dbReference type="Pfam" id="PF02893"/>
    </source>
</evidence>
<dbReference type="EMBL" id="JTDE01004007">
    <property type="protein sequence ID" value="KAF7255409.1"/>
    <property type="molecule type" value="Genomic_DNA"/>
</dbReference>
<dbReference type="CDD" id="cd13214">
    <property type="entry name" value="PH-GRAM_WBP2"/>
    <property type="match status" value="1"/>
</dbReference>
<feature type="compositionally biased region" description="Polar residues" evidence="1">
    <location>
        <begin position="296"/>
        <end position="323"/>
    </location>
</feature>
<dbReference type="GO" id="GO:0005634">
    <property type="term" value="C:nucleus"/>
    <property type="evidence" value="ECO:0007669"/>
    <property type="project" value="TreeGrafter"/>
</dbReference>
<feature type="region of interest" description="Disordered" evidence="1">
    <location>
        <begin position="272"/>
        <end position="323"/>
    </location>
</feature>
<gene>
    <name evidence="3" type="ORF">EG68_08094</name>
</gene>
<dbReference type="InterPro" id="IPR004182">
    <property type="entry name" value="GRAM"/>
</dbReference>
<dbReference type="AlphaFoldDB" id="A0A8S9YKP8"/>
<accession>A0A8S9YKP8</accession>
<name>A0A8S9YKP8_9TREM</name>
<sequence>MSLNQAHHPGTDGVVLFYGERLLIFYDGCDVKLGDPIKGSFSGRVYLTSHRVIFIASRKSSGVQSFSMPFVNMKEVNIQQPVFGANRIVGRIRADPNGGWQGEAEFSITFKKGGAIEFGRTLIELGKRASDTRRAFQPPPAYTPMDGAAQYYNCPPPAYAPPQGDPYYGFVPQHEAFSAPPAASLFYVGAPPPYPGAVSQNSGGWGPTTFIPQPTPPYPTPPYPSSGTTSRGANYNSSDQPVSSAHAAKAAEAAASATNNVGGGYYFTEDPHTVYAQPSAPPPSYAEAPHYPTASGEGSTEQPPSYQSATQPDRTNPQTKKNQ</sequence>
<dbReference type="PANTHER" id="PTHR31606:SF1">
    <property type="entry name" value="WW DOMAIN BINDING PROTEIN 2, ISOFORM E"/>
    <property type="match status" value="1"/>
</dbReference>
<dbReference type="OrthoDB" id="1259151at2759"/>
<dbReference type="GO" id="GO:0031490">
    <property type="term" value="F:chromatin DNA binding"/>
    <property type="evidence" value="ECO:0007669"/>
    <property type="project" value="TreeGrafter"/>
</dbReference>
<evidence type="ECO:0000313" key="3">
    <source>
        <dbReference type="EMBL" id="KAF7255409.1"/>
    </source>
</evidence>
<feature type="compositionally biased region" description="Polar residues" evidence="1">
    <location>
        <begin position="231"/>
        <end position="242"/>
    </location>
</feature>
<evidence type="ECO:0000313" key="4">
    <source>
        <dbReference type="Proteomes" id="UP000822476"/>
    </source>
</evidence>
<feature type="region of interest" description="Disordered" evidence="1">
    <location>
        <begin position="199"/>
        <end position="247"/>
    </location>
</feature>
<evidence type="ECO:0000256" key="1">
    <source>
        <dbReference type="SAM" id="MobiDB-lite"/>
    </source>
</evidence>
<reference evidence="3" key="1">
    <citation type="submission" date="2019-07" db="EMBL/GenBank/DDBJ databases">
        <title>Annotation for the trematode Paragonimus miyazaki's.</title>
        <authorList>
            <person name="Choi Y.-J."/>
        </authorList>
    </citation>
    <scope>NUCLEOTIDE SEQUENCE</scope>
    <source>
        <strain evidence="3">Japan</strain>
    </source>
</reference>
<dbReference type="PANTHER" id="PTHR31606">
    <property type="entry name" value="WW DOMAIN BINDING PROTEIN 2, ISOFORM E"/>
    <property type="match status" value="1"/>
</dbReference>
<dbReference type="InterPro" id="IPR044852">
    <property type="entry name" value="WBP2-like"/>
</dbReference>